<keyword evidence="2" id="KW-1185">Reference proteome</keyword>
<dbReference type="Proteomes" id="UP000238479">
    <property type="component" value="Chromosome 7"/>
</dbReference>
<gene>
    <name evidence="1" type="ORF">RchiOBHm_Chr7g0223191</name>
</gene>
<dbReference type="EMBL" id="PDCK01000045">
    <property type="protein sequence ID" value="PRQ19983.1"/>
    <property type="molecule type" value="Genomic_DNA"/>
</dbReference>
<dbReference type="AlphaFoldDB" id="A0A2P6PDJ1"/>
<reference evidence="1 2" key="1">
    <citation type="journal article" date="2018" name="Nat. Genet.">
        <title>The Rosa genome provides new insights in the design of modern roses.</title>
        <authorList>
            <person name="Bendahmane M."/>
        </authorList>
    </citation>
    <scope>NUCLEOTIDE SEQUENCE [LARGE SCALE GENOMIC DNA]</scope>
    <source>
        <strain evidence="2">cv. Old Blush</strain>
    </source>
</reference>
<sequence>MDRCKAAGLTTYGCHPIFHCAPSEYPFYFATISSPLHSAIIEVFAVKMHNKD</sequence>
<dbReference type="Gramene" id="PRQ19983">
    <property type="protein sequence ID" value="PRQ19983"/>
    <property type="gene ID" value="RchiOBHm_Chr7g0223191"/>
</dbReference>
<evidence type="ECO:0000313" key="1">
    <source>
        <dbReference type="EMBL" id="PRQ19983.1"/>
    </source>
</evidence>
<name>A0A2P6PDJ1_ROSCH</name>
<organism evidence="1 2">
    <name type="scientific">Rosa chinensis</name>
    <name type="common">China rose</name>
    <dbReference type="NCBI Taxonomy" id="74649"/>
    <lineage>
        <taxon>Eukaryota</taxon>
        <taxon>Viridiplantae</taxon>
        <taxon>Streptophyta</taxon>
        <taxon>Embryophyta</taxon>
        <taxon>Tracheophyta</taxon>
        <taxon>Spermatophyta</taxon>
        <taxon>Magnoliopsida</taxon>
        <taxon>eudicotyledons</taxon>
        <taxon>Gunneridae</taxon>
        <taxon>Pentapetalae</taxon>
        <taxon>rosids</taxon>
        <taxon>fabids</taxon>
        <taxon>Rosales</taxon>
        <taxon>Rosaceae</taxon>
        <taxon>Rosoideae</taxon>
        <taxon>Rosoideae incertae sedis</taxon>
        <taxon>Rosa</taxon>
    </lineage>
</organism>
<comment type="caution">
    <text evidence="1">The sequence shown here is derived from an EMBL/GenBank/DDBJ whole genome shotgun (WGS) entry which is preliminary data.</text>
</comment>
<accession>A0A2P6PDJ1</accession>
<proteinExistence type="predicted"/>
<evidence type="ECO:0000313" key="2">
    <source>
        <dbReference type="Proteomes" id="UP000238479"/>
    </source>
</evidence>
<protein>
    <submittedName>
        <fullName evidence="1">Uncharacterized protein</fullName>
    </submittedName>
</protein>